<dbReference type="GO" id="GO:0016301">
    <property type="term" value="F:kinase activity"/>
    <property type="evidence" value="ECO:0007669"/>
    <property type="project" value="UniProtKB-KW"/>
</dbReference>
<reference evidence="5" key="3">
    <citation type="submission" date="2020-11" db="EMBL/GenBank/DDBJ databases">
        <title>Complete Genome Sequences of Infectious Spleen and Kidney Necrosis Virus Isolated from Farmed Albino Rainbow Sharks Epalzeorhynchos frenatus in the United States.</title>
        <authorList>
            <person name="Koda S.A."/>
            <person name="Subramaniam K."/>
            <person name="Pouder D.B."/>
            <person name="Yanong R.P."/>
            <person name="Frasca S.Jr."/>
            <person name="Popov V.L."/>
            <person name="Waltzek T.B."/>
        </authorList>
    </citation>
    <scope>NUCLEOTIDE SEQUENCE [LARGE SCALE GENOMIC DNA]</scope>
</reference>
<dbReference type="EMBL" id="MW273353">
    <property type="protein sequence ID" value="QPO16358.1"/>
    <property type="molecule type" value="Genomic_DNA"/>
</dbReference>
<accession>A0A140G0T0</accession>
<dbReference type="Proteomes" id="UP000594914">
    <property type="component" value="Genome"/>
</dbReference>
<evidence type="ECO:0000313" key="5">
    <source>
        <dbReference type="Proteomes" id="UP000595028"/>
    </source>
</evidence>
<reference evidence="2" key="4">
    <citation type="submission" date="2020-11" db="EMBL/GenBank/DDBJ databases">
        <title>Complete Genome Sequences of Infectious Spleen and Kidney Necrosis Virus Isolated from Farmed Albino Rainbow Sharks Epalzeorhynchos frenatus in the United States.</title>
        <authorList>
            <person name="Koda S.A."/>
            <person name="Subramaniam K."/>
            <person name="Pouder D.B."/>
            <person name="Yanong R.P."/>
            <person name="Frasca S. Jr"/>
            <person name="Popov V.L."/>
            <person name="Waltzek T.B."/>
        </authorList>
    </citation>
    <scope>NUCLEOTIDE SEQUENCE</scope>
    <source>
        <strain evidence="2">EFIV-2018</strain>
        <strain evidence="3">EFIV-2019</strain>
    </source>
</reference>
<gene>
    <name evidence="2" type="primary">ORF110</name>
</gene>
<organismHost>
    <name type="scientific">Synchiropus splendidus</name>
    <name type="common">Mandarinfish</name>
    <name type="synonym">Callionymus splendidus</name>
    <dbReference type="NCBI Taxonomy" id="270530"/>
</organismHost>
<proteinExistence type="predicted"/>
<evidence type="ECO:0000313" key="2">
    <source>
        <dbReference type="EMBL" id="QPO16358.1"/>
    </source>
</evidence>
<evidence type="ECO:0000313" key="1">
    <source>
        <dbReference type="EMBL" id="AMM04513.1"/>
    </source>
</evidence>
<keyword evidence="1" id="KW-0808">Transferase</keyword>
<dbReference type="Proteomes" id="UP000152407">
    <property type="component" value="Segment"/>
</dbReference>
<keyword evidence="1" id="KW-0418">Kinase</keyword>
<evidence type="ECO:0000313" key="4">
    <source>
        <dbReference type="Proteomes" id="UP000152407"/>
    </source>
</evidence>
<evidence type="ECO:0000313" key="3">
    <source>
        <dbReference type="EMBL" id="QPO16478.1"/>
    </source>
</evidence>
<sequence length="980" mass="111158">MYTARWPTPSLMMHRSSLTSVCSPIFIYTPHLGHPNEVLMPAASATRRWRAPHSTRPWSPSMSRTPVRPGLSSAAAVAVPGHIGPWLPALCLVASGHKRRRNVFEYCKCFVDTGCPCIYTMIVYTDRDFLANLEYGPTDREVRRDGMYECTYDTLCATYNYLCTRLPEFFFVQVRHGEPVTMLHIKNRGYYNKALENIDKGDMPSDVPHPTYWFVTDGHVHFVDNVIVRQDHTLWFEYIADVCRAFKVADVDFFINPYAKPCVYDHMLLPVLTPYHCNPGLYQDIPVLLPPGHNLNISVKPSLVGTAMWIGCMTTDAAMGLADYEDGHSLVICNTSPCDRPLLLHDRVYVNAHKRAVRVDSCDTLPPFDYMVHVCDTVDKYTLLDKFMYINVPVLIVGTCSIGLIRPWQHFVPVSATLHDLADGIEWCRSHPKECATMVAAVSSMCRERLFERTLSDTLNATAAQCRRTHIINPLYHMARWQHEYMSVNTHRTDTDSIEPFGTHSLSNIDMSRKSYAFARGIQDMLSHKAFSYDQHCRVDKRTRMPFSTGNGDMIIDYTATVNGISIAARAYKRVDHLIRDYVFSRLCTNPLRRHCANFQYVYSVITAVDGGMRVLCEDVQGPTLAQWICSTAFTWETLLNVLARLVLALDYAFAEKSFMHYDMTAHTVVIVKDPDDVEVHHTHGRAYVLPTIGIRPVIKHMGNAAGAVFHAGYGGVMRHCTHDMFNPTMRQCLDTVTLVVSCLDVAREYGHDTGPYSLLLYDEFFGYKVCFMSKVGPYGALWRHISSEHRLQDYATYVVQNVLKVAPVAHAPNPYVRIGYYKYVSMCARYGVGTLSAWKGTLDELERTAIPPSNSMLHNAHHRCCVLLGSWFPFVDNRVPPKLRSRWQHIRGMLLDSMPVKPVPMHAQKNDAYCRLLEGTSNTNVAMINWLLCIEAANDMSRCPPPDAPFHAVIMTERHDTGMLLHQVGCGNLVNHLEN</sequence>
<name>A0A140G0T0_ISKNV</name>
<dbReference type="EMBL" id="KT781098">
    <property type="protein sequence ID" value="AMM04513.1"/>
    <property type="molecule type" value="Genomic_DNA"/>
</dbReference>
<dbReference type="Proteomes" id="UP000595028">
    <property type="component" value="Segment"/>
</dbReference>
<organismHost>
    <name type="scientific">Siniperca chuatsi</name>
    <name type="common">Mandarin fish</name>
    <dbReference type="NCBI Taxonomy" id="119488"/>
</organismHost>
<organism evidence="1 4">
    <name type="scientific">Infectious spleen and kidney necrosis virus</name>
    <name type="common">ISKNV</name>
    <dbReference type="NCBI Taxonomy" id="180170"/>
    <lineage>
        <taxon>Viruses</taxon>
        <taxon>Varidnaviria</taxon>
        <taxon>Bamfordvirae</taxon>
        <taxon>Nucleocytoviricota</taxon>
        <taxon>Megaviricetes</taxon>
        <taxon>Pimascovirales</taxon>
        <taxon>Pimascovirales incertae sedis</taxon>
        <taxon>Iridoviridae</taxon>
        <taxon>Alphairidovirinae</taxon>
        <taxon>Megalocytivirus</taxon>
        <taxon>Megalocytivirus pagrus1</taxon>
    </lineage>
</organism>
<reference evidence="1" key="1">
    <citation type="submission" date="2015-09" db="EMBL/GenBank/DDBJ databases">
        <authorList>
            <person name="Jackson K.R."/>
            <person name="Lunt B.L."/>
            <person name="Fisher J.N.B."/>
            <person name="Gardner A.V."/>
            <person name="Bailey M.E."/>
            <person name="Deus L.M."/>
            <person name="Earl A.S."/>
            <person name="Gibby P.D."/>
            <person name="Hartmann K.A."/>
            <person name="Liu J.E."/>
            <person name="Manci A.M."/>
            <person name="Nielsen D.A."/>
            <person name="Solomon M.B."/>
            <person name="Breakwell D.P."/>
            <person name="Burnett S.H."/>
            <person name="Grose J.H."/>
        </authorList>
    </citation>
    <scope>NUCLEOTIDE SEQUENCE [LARGE SCALE GENOMIC DNA]</scope>
    <source>
        <strain evidence="1">RSIV-Ku</strain>
    </source>
</reference>
<dbReference type="EMBL" id="MW273354">
    <property type="protein sequence ID" value="QPO16478.1"/>
    <property type="molecule type" value="Genomic_DNA"/>
</dbReference>
<reference evidence="4" key="2">
    <citation type="submission" date="2015-09" db="EMBL/GenBank/DDBJ databases">
        <authorList>
            <person name="Wen C.-M."/>
            <person name="Hong J.-R."/>
        </authorList>
    </citation>
    <scope>NUCLEOTIDE SEQUENCE [LARGE SCALE GENOMIC DNA]</scope>
</reference>
<protein>
    <submittedName>
        <fullName evidence="1">Tyrosine kinase</fullName>
    </submittedName>
</protein>